<comment type="caution">
    <text evidence="1">The sequence shown here is derived from an EMBL/GenBank/DDBJ whole genome shotgun (WGS) entry which is preliminary data.</text>
</comment>
<accession>A0AAV7SNJ9</accession>
<dbReference type="AlphaFoldDB" id="A0AAV7SNJ9"/>
<sequence length="69" mass="7628">MAGPIESQGSRASQIKSCDRLTARDKIVLQEPERHKGAGACTRSYLDCFGLCLVELEKLLKSENIMLMS</sequence>
<organism evidence="1 2">
    <name type="scientific">Pleurodeles waltl</name>
    <name type="common">Iberian ribbed newt</name>
    <dbReference type="NCBI Taxonomy" id="8319"/>
    <lineage>
        <taxon>Eukaryota</taxon>
        <taxon>Metazoa</taxon>
        <taxon>Chordata</taxon>
        <taxon>Craniata</taxon>
        <taxon>Vertebrata</taxon>
        <taxon>Euteleostomi</taxon>
        <taxon>Amphibia</taxon>
        <taxon>Batrachia</taxon>
        <taxon>Caudata</taxon>
        <taxon>Salamandroidea</taxon>
        <taxon>Salamandridae</taxon>
        <taxon>Pleurodelinae</taxon>
        <taxon>Pleurodeles</taxon>
    </lineage>
</organism>
<evidence type="ECO:0000313" key="2">
    <source>
        <dbReference type="Proteomes" id="UP001066276"/>
    </source>
</evidence>
<keyword evidence="2" id="KW-1185">Reference proteome</keyword>
<reference evidence="1" key="1">
    <citation type="journal article" date="2022" name="bioRxiv">
        <title>Sequencing and chromosome-scale assembly of the giantPleurodeles waltlgenome.</title>
        <authorList>
            <person name="Brown T."/>
            <person name="Elewa A."/>
            <person name="Iarovenko S."/>
            <person name="Subramanian E."/>
            <person name="Araus A.J."/>
            <person name="Petzold A."/>
            <person name="Susuki M."/>
            <person name="Suzuki K.-i.T."/>
            <person name="Hayashi T."/>
            <person name="Toyoda A."/>
            <person name="Oliveira C."/>
            <person name="Osipova E."/>
            <person name="Leigh N.D."/>
            <person name="Simon A."/>
            <person name="Yun M.H."/>
        </authorList>
    </citation>
    <scope>NUCLEOTIDE SEQUENCE</scope>
    <source>
        <strain evidence="1">20211129_DDA</strain>
        <tissue evidence="1">Liver</tissue>
    </source>
</reference>
<name>A0AAV7SNJ9_PLEWA</name>
<gene>
    <name evidence="1" type="ORF">NDU88_006074</name>
</gene>
<dbReference type="EMBL" id="JANPWB010000008">
    <property type="protein sequence ID" value="KAJ1165657.1"/>
    <property type="molecule type" value="Genomic_DNA"/>
</dbReference>
<dbReference type="Proteomes" id="UP001066276">
    <property type="component" value="Chromosome 4_2"/>
</dbReference>
<protein>
    <submittedName>
        <fullName evidence="1">Uncharacterized protein</fullName>
    </submittedName>
</protein>
<evidence type="ECO:0000313" key="1">
    <source>
        <dbReference type="EMBL" id="KAJ1165657.1"/>
    </source>
</evidence>
<proteinExistence type="predicted"/>